<protein>
    <recommendedName>
        <fullName evidence="3">PXA domain-containing protein</fullName>
    </recommendedName>
</protein>
<dbReference type="InParanoid" id="A0A177CHF5"/>
<feature type="non-terminal residue" evidence="1">
    <location>
        <position position="1"/>
    </location>
</feature>
<dbReference type="STRING" id="1460663.A0A177CHF5"/>
<name>A0A177CHF5_9PLEO</name>
<organism evidence="1 2">
    <name type="scientific">Paraphaeosphaeria sporulosa</name>
    <dbReference type="NCBI Taxonomy" id="1460663"/>
    <lineage>
        <taxon>Eukaryota</taxon>
        <taxon>Fungi</taxon>
        <taxon>Dikarya</taxon>
        <taxon>Ascomycota</taxon>
        <taxon>Pezizomycotina</taxon>
        <taxon>Dothideomycetes</taxon>
        <taxon>Pleosporomycetidae</taxon>
        <taxon>Pleosporales</taxon>
        <taxon>Massarineae</taxon>
        <taxon>Didymosphaeriaceae</taxon>
        <taxon>Paraphaeosphaeria</taxon>
    </lineage>
</organism>
<evidence type="ECO:0000313" key="1">
    <source>
        <dbReference type="EMBL" id="OAG06240.1"/>
    </source>
</evidence>
<dbReference type="OrthoDB" id="5582218at2759"/>
<dbReference type="GeneID" id="28757946"/>
<dbReference type="RefSeq" id="XP_018036605.1">
    <property type="nucleotide sequence ID" value="XM_018174460.1"/>
</dbReference>
<evidence type="ECO:0000313" key="2">
    <source>
        <dbReference type="Proteomes" id="UP000077069"/>
    </source>
</evidence>
<gene>
    <name evidence="1" type="ORF">CC84DRAFT_1092521</name>
</gene>
<dbReference type="AlphaFoldDB" id="A0A177CHF5"/>
<sequence length="128" mass="14196">RYLSHTVQTRVLNPAFLPMLLRTLRATLFPQNGLAPARQPPSEEEAKAIKRRCAATLLGLLPTTVASAFFANQNQVDHLRQVEALLDCLDDTYLNKHLIFAIVELVVLRLVPELGDGGVQALLEERLG</sequence>
<keyword evidence="2" id="KW-1185">Reference proteome</keyword>
<proteinExistence type="predicted"/>
<dbReference type="EMBL" id="KV441552">
    <property type="protein sequence ID" value="OAG06240.1"/>
    <property type="molecule type" value="Genomic_DNA"/>
</dbReference>
<accession>A0A177CHF5</accession>
<evidence type="ECO:0008006" key="3">
    <source>
        <dbReference type="Google" id="ProtNLM"/>
    </source>
</evidence>
<reference evidence="1 2" key="1">
    <citation type="submission" date="2016-05" db="EMBL/GenBank/DDBJ databases">
        <title>Comparative analysis of secretome profiles of manganese(II)-oxidizing ascomycete fungi.</title>
        <authorList>
            <consortium name="DOE Joint Genome Institute"/>
            <person name="Zeiner C.A."/>
            <person name="Purvine S.O."/>
            <person name="Zink E.M."/>
            <person name="Wu S."/>
            <person name="Pasa-Tolic L."/>
            <person name="Chaput D.L."/>
            <person name="Haridas S."/>
            <person name="Grigoriev I.V."/>
            <person name="Santelli C.M."/>
            <person name="Hansel C.M."/>
        </authorList>
    </citation>
    <scope>NUCLEOTIDE SEQUENCE [LARGE SCALE GENOMIC DNA]</scope>
    <source>
        <strain evidence="1 2">AP3s5-JAC2a</strain>
    </source>
</reference>
<dbReference type="Proteomes" id="UP000077069">
    <property type="component" value="Unassembled WGS sequence"/>
</dbReference>